<dbReference type="AlphaFoldDB" id="A0A518BCW0"/>
<dbReference type="InterPro" id="IPR043906">
    <property type="entry name" value="Gfo/Idh/MocA_OxRdtase_bact_C"/>
</dbReference>
<protein>
    <submittedName>
        <fullName evidence="4">Inositol 2-dehydrogenase</fullName>
        <ecNumber evidence="4">1.1.1.18</ecNumber>
    </submittedName>
</protein>
<dbReference type="PANTHER" id="PTHR43818">
    <property type="entry name" value="BCDNA.GH03377"/>
    <property type="match status" value="1"/>
</dbReference>
<dbReference type="PANTHER" id="PTHR43818:SF5">
    <property type="entry name" value="OXIDOREDUCTASE FAMILY PROTEIN"/>
    <property type="match status" value="1"/>
</dbReference>
<keyword evidence="1" id="KW-0732">Signal</keyword>
<feature type="domain" description="Gfo/Idh/MocA-like oxidoreductase N-terminal" evidence="2">
    <location>
        <begin position="31"/>
        <end position="153"/>
    </location>
</feature>
<dbReference type="Gene3D" id="3.30.360.10">
    <property type="entry name" value="Dihydrodipicolinate Reductase, domain 2"/>
    <property type="match status" value="1"/>
</dbReference>
<dbReference type="Proteomes" id="UP000317093">
    <property type="component" value="Chromosome"/>
</dbReference>
<evidence type="ECO:0000259" key="2">
    <source>
        <dbReference type="Pfam" id="PF01408"/>
    </source>
</evidence>
<dbReference type="InterPro" id="IPR006311">
    <property type="entry name" value="TAT_signal"/>
</dbReference>
<dbReference type="OrthoDB" id="9788246at2"/>
<feature type="domain" description="Gfo/Idh/MocA-like oxidoreductase bacterial type C-terminal" evidence="3">
    <location>
        <begin position="200"/>
        <end position="393"/>
    </location>
</feature>
<sequence length="472" mass="52173" precursor="true">MRLTRRNFLASAASAAVLAPTARVLGANDDIRVGVVGLRGRGAAHVRAFGKMDGVRVAALCEVDEAILDQRAKEFEEPFGKMTKYQDIRKLLEDPSIDALCIATPNHWHALATIWGCQAGKDVYVEKPVAFDLWEGRQMINAARKHDRIVQVGTQRRSDEQLREWLPRLRDGELGKVKRVRVIHFSNRKSIGPPVASGKPPASVNHDLWSGPAPLGPITRQNYHYDWHWFWDTGNGELGNNGPHSLDLARWVIGADAFPKGVVSIGGRYGWNDSGETPNTHVVYYDYEPAPILIEVRNLPTPKEQLPSGVKVGMVVECEHGSYAGMHKGTIFDEKGKVVQKINGDGGRGHQANFINAMRSRKSGDLNCDIEQGHLSTGLCHLGNISHRVGAAASPEQIKEHVQGGSFTAEAYERMLGHLQENKALPQGTTITQGLQLSFDPATERFVGSDAETANRLLRREYRKPYVVPEQV</sequence>
<feature type="signal peptide" evidence="1">
    <location>
        <begin position="1"/>
        <end position="15"/>
    </location>
</feature>
<feature type="chain" id="PRO_5022062880" evidence="1">
    <location>
        <begin position="16"/>
        <end position="472"/>
    </location>
</feature>
<reference evidence="4 5" key="1">
    <citation type="submission" date="2019-02" db="EMBL/GenBank/DDBJ databases">
        <title>Deep-cultivation of Planctomycetes and their phenomic and genomic characterization uncovers novel biology.</title>
        <authorList>
            <person name="Wiegand S."/>
            <person name="Jogler M."/>
            <person name="Boedeker C."/>
            <person name="Pinto D."/>
            <person name="Vollmers J."/>
            <person name="Rivas-Marin E."/>
            <person name="Kohn T."/>
            <person name="Peeters S.H."/>
            <person name="Heuer A."/>
            <person name="Rast P."/>
            <person name="Oberbeckmann S."/>
            <person name="Bunk B."/>
            <person name="Jeske O."/>
            <person name="Meyerdierks A."/>
            <person name="Storesund J.E."/>
            <person name="Kallscheuer N."/>
            <person name="Luecker S."/>
            <person name="Lage O.M."/>
            <person name="Pohl T."/>
            <person name="Merkel B.J."/>
            <person name="Hornburger P."/>
            <person name="Mueller R.-W."/>
            <person name="Bruemmer F."/>
            <person name="Labrenz M."/>
            <person name="Spormann A.M."/>
            <person name="Op den Camp H."/>
            <person name="Overmann J."/>
            <person name="Amann R."/>
            <person name="Jetten M.S.M."/>
            <person name="Mascher T."/>
            <person name="Medema M.H."/>
            <person name="Devos D.P."/>
            <person name="Kaster A.-K."/>
            <person name="Ovreas L."/>
            <person name="Rohde M."/>
            <person name="Galperin M.Y."/>
            <person name="Jogler C."/>
        </authorList>
    </citation>
    <scope>NUCLEOTIDE SEQUENCE [LARGE SCALE GENOMIC DNA]</scope>
    <source>
        <strain evidence="4 5">Pan216</strain>
    </source>
</reference>
<dbReference type="Pfam" id="PF01408">
    <property type="entry name" value="GFO_IDH_MocA"/>
    <property type="match status" value="1"/>
</dbReference>
<dbReference type="InterPro" id="IPR036291">
    <property type="entry name" value="NAD(P)-bd_dom_sf"/>
</dbReference>
<proteinExistence type="predicted"/>
<keyword evidence="4" id="KW-0560">Oxidoreductase</keyword>
<dbReference type="Gene3D" id="3.40.50.720">
    <property type="entry name" value="NAD(P)-binding Rossmann-like Domain"/>
    <property type="match status" value="1"/>
</dbReference>
<dbReference type="Pfam" id="PF19051">
    <property type="entry name" value="GFO_IDH_MocA_C2"/>
    <property type="match status" value="1"/>
</dbReference>
<dbReference type="EMBL" id="CP036279">
    <property type="protein sequence ID" value="QDU64815.1"/>
    <property type="molecule type" value="Genomic_DNA"/>
</dbReference>
<dbReference type="KEGG" id="knv:Pan216_57080"/>
<dbReference type="RefSeq" id="WP_145263275.1">
    <property type="nucleotide sequence ID" value="NZ_CP036279.1"/>
</dbReference>
<dbReference type="PROSITE" id="PS51318">
    <property type="entry name" value="TAT"/>
    <property type="match status" value="1"/>
</dbReference>
<evidence type="ECO:0000256" key="1">
    <source>
        <dbReference type="SAM" id="SignalP"/>
    </source>
</evidence>
<name>A0A518BCW0_9BACT</name>
<dbReference type="EC" id="1.1.1.18" evidence="4"/>
<accession>A0A518BCW0</accession>
<dbReference type="GO" id="GO:0000166">
    <property type="term" value="F:nucleotide binding"/>
    <property type="evidence" value="ECO:0007669"/>
    <property type="project" value="InterPro"/>
</dbReference>
<organism evidence="4 5">
    <name type="scientific">Kolteria novifilia</name>
    <dbReference type="NCBI Taxonomy" id="2527975"/>
    <lineage>
        <taxon>Bacteria</taxon>
        <taxon>Pseudomonadati</taxon>
        <taxon>Planctomycetota</taxon>
        <taxon>Planctomycetia</taxon>
        <taxon>Kolteriales</taxon>
        <taxon>Kolteriaceae</taxon>
        <taxon>Kolteria</taxon>
    </lineage>
</organism>
<evidence type="ECO:0000313" key="5">
    <source>
        <dbReference type="Proteomes" id="UP000317093"/>
    </source>
</evidence>
<dbReference type="SUPFAM" id="SSF51735">
    <property type="entry name" value="NAD(P)-binding Rossmann-fold domains"/>
    <property type="match status" value="1"/>
</dbReference>
<keyword evidence="5" id="KW-1185">Reference proteome</keyword>
<dbReference type="SUPFAM" id="SSF55347">
    <property type="entry name" value="Glyceraldehyde-3-phosphate dehydrogenase-like, C-terminal domain"/>
    <property type="match status" value="1"/>
</dbReference>
<dbReference type="InterPro" id="IPR000683">
    <property type="entry name" value="Gfo/Idh/MocA-like_OxRdtase_N"/>
</dbReference>
<dbReference type="GO" id="GO:0050112">
    <property type="term" value="F:inositol 2-dehydrogenase (NAD+) activity"/>
    <property type="evidence" value="ECO:0007669"/>
    <property type="project" value="UniProtKB-EC"/>
</dbReference>
<evidence type="ECO:0000259" key="3">
    <source>
        <dbReference type="Pfam" id="PF19051"/>
    </source>
</evidence>
<evidence type="ECO:0000313" key="4">
    <source>
        <dbReference type="EMBL" id="QDU64815.1"/>
    </source>
</evidence>
<dbReference type="InterPro" id="IPR050463">
    <property type="entry name" value="Gfo/Idh/MocA_oxidrdct_glycsds"/>
</dbReference>
<gene>
    <name evidence="4" type="primary">iolG_10</name>
    <name evidence="4" type="ORF">Pan216_57080</name>
</gene>